<dbReference type="GO" id="GO:0000287">
    <property type="term" value="F:magnesium ion binding"/>
    <property type="evidence" value="ECO:0007669"/>
    <property type="project" value="UniProtKB-ARBA"/>
</dbReference>
<dbReference type="PANTHER" id="PTHR48080:SF6">
    <property type="entry name" value="STARVATION-SENSING PROTEIN RSPA"/>
    <property type="match status" value="1"/>
</dbReference>
<evidence type="ECO:0000259" key="2">
    <source>
        <dbReference type="SMART" id="SM00922"/>
    </source>
</evidence>
<comment type="caution">
    <text evidence="3">The sequence shown here is derived from an EMBL/GenBank/DDBJ whole genome shotgun (WGS) entry which is preliminary data.</text>
</comment>
<dbReference type="NCBIfam" id="NF043051">
    <property type="entry name" value="ManoateDhtManD"/>
    <property type="match status" value="1"/>
</dbReference>
<name>U2SHY0_9ACTN</name>
<feature type="region of interest" description="Disordered" evidence="1">
    <location>
        <begin position="1"/>
        <end position="24"/>
    </location>
</feature>
<proteinExistence type="predicted"/>
<gene>
    <name evidence="3" type="primary">rspA_1</name>
    <name evidence="3" type="ORF">HMPREF0682_2374</name>
</gene>
<dbReference type="Gene3D" id="3.30.390.10">
    <property type="entry name" value="Enolase-like, N-terminal domain"/>
    <property type="match status" value="1"/>
</dbReference>
<evidence type="ECO:0000313" key="3">
    <source>
        <dbReference type="EMBL" id="ERK62272.1"/>
    </source>
</evidence>
<dbReference type="InterPro" id="IPR018110">
    <property type="entry name" value="Mandel_Rmase/mucon_lact_enz_CS"/>
</dbReference>
<protein>
    <submittedName>
        <fullName evidence="3">Starvation-sensing protein RspA</fullName>
    </submittedName>
</protein>
<dbReference type="SMART" id="SM00922">
    <property type="entry name" value="MR_MLE"/>
    <property type="match status" value="1"/>
</dbReference>
<feature type="compositionally biased region" description="Basic and acidic residues" evidence="1">
    <location>
        <begin position="1"/>
        <end position="11"/>
    </location>
</feature>
<dbReference type="EMBL" id="ACVN02000031">
    <property type="protein sequence ID" value="ERK62272.1"/>
    <property type="molecule type" value="Genomic_DNA"/>
</dbReference>
<dbReference type="Proteomes" id="UP000017052">
    <property type="component" value="Unassembled WGS sequence"/>
</dbReference>
<evidence type="ECO:0000313" key="4">
    <source>
        <dbReference type="Proteomes" id="UP000017052"/>
    </source>
</evidence>
<dbReference type="AlphaFoldDB" id="U2SHY0"/>
<dbReference type="PANTHER" id="PTHR48080">
    <property type="entry name" value="D-GALACTONATE DEHYDRATASE-RELATED"/>
    <property type="match status" value="1"/>
</dbReference>
<keyword evidence="4" id="KW-1185">Reference proteome</keyword>
<dbReference type="Gene3D" id="3.20.20.120">
    <property type="entry name" value="Enolase-like C-terminal domain"/>
    <property type="match status" value="1"/>
</dbReference>
<dbReference type="PROSITE" id="PS00908">
    <property type="entry name" value="MR_MLE_1"/>
    <property type="match status" value="1"/>
</dbReference>
<dbReference type="Pfam" id="PF02746">
    <property type="entry name" value="MR_MLE_N"/>
    <property type="match status" value="1"/>
</dbReference>
<dbReference type="GO" id="GO:0016052">
    <property type="term" value="P:carbohydrate catabolic process"/>
    <property type="evidence" value="ECO:0007669"/>
    <property type="project" value="UniProtKB-ARBA"/>
</dbReference>
<dbReference type="InterPro" id="IPR013341">
    <property type="entry name" value="Mandelate_racemase_N_dom"/>
</dbReference>
<dbReference type="SUPFAM" id="SSF54826">
    <property type="entry name" value="Enolase N-terminal domain-like"/>
    <property type="match status" value="1"/>
</dbReference>
<dbReference type="InterPro" id="IPR029017">
    <property type="entry name" value="Enolase-like_N"/>
</dbReference>
<feature type="domain" description="Mandelate racemase/muconate lactonizing enzyme C-terminal" evidence="2">
    <location>
        <begin position="157"/>
        <end position="286"/>
    </location>
</feature>
<dbReference type="SFLD" id="SFLDG00033">
    <property type="entry name" value="mannonate_dehydratase"/>
    <property type="match status" value="1"/>
</dbReference>
<dbReference type="InterPro" id="IPR034593">
    <property type="entry name" value="DgoD-like"/>
</dbReference>
<reference evidence="3" key="1">
    <citation type="submission" date="2013-08" db="EMBL/GenBank/DDBJ databases">
        <authorList>
            <person name="Durkin A.S."/>
            <person name="Haft D.R."/>
            <person name="McCorrison J."/>
            <person name="Torralba M."/>
            <person name="Gillis M."/>
            <person name="Haft D.H."/>
            <person name="Methe B."/>
            <person name="Sutton G."/>
            <person name="Nelson K.E."/>
        </authorList>
    </citation>
    <scope>NUCLEOTIDE SEQUENCE [LARGE SCALE GENOMIC DNA]</scope>
    <source>
        <strain evidence="3">F0233</strain>
    </source>
</reference>
<dbReference type="InterPro" id="IPR036849">
    <property type="entry name" value="Enolase-like_C_sf"/>
</dbReference>
<sequence length="431" mass="46517">MKGARRREDGRQTPGPPTAGTSGQVGLMADRIESVDVIVASPGRNYVTVRITTADGVVGLGDATVNGRELAVASCLRDHIAPTLIGRDPGAIEDTWQYLYRGAYWRRGPLTMAAIGGVDTALWDILGRRTGQPVHQLLGGRVREHLTAYRHAFGWDLPSLLDQVDRRLAEGCTHVRVQSGVPGLDTVYGVSRETVYEPAGRAARPVEERWDAERYIATVPGVLGAVREHVGDGIGLLHDAHHRLTPNQAARLARAVEPVGLYWLEDVTPAEDQEALALVRSHTTTPLAIGEVFNTVWDCQRIIEERLTDYIRCAVVHAGGISHARKIFALAEIHGVGAAPHGPSDISPIGLAASIHLGMATHNAAIQEYMGHPEPAHEAFPHAWTFSDGHLDPGDAPGLGVELDEKVLLAHPYDAAHLPVARALDGTLTDW</sequence>
<dbReference type="GO" id="GO:0008927">
    <property type="term" value="F:mannonate dehydratase activity"/>
    <property type="evidence" value="ECO:0007669"/>
    <property type="project" value="UniProtKB-ARBA"/>
</dbReference>
<organism evidence="3 4">
    <name type="scientific">Propionibacterium acidifaciens F0233</name>
    <dbReference type="NCBI Taxonomy" id="553198"/>
    <lineage>
        <taxon>Bacteria</taxon>
        <taxon>Bacillati</taxon>
        <taxon>Actinomycetota</taxon>
        <taxon>Actinomycetes</taxon>
        <taxon>Propionibacteriales</taxon>
        <taxon>Propionibacteriaceae</taxon>
        <taxon>Propionibacterium</taxon>
    </lineage>
</organism>
<dbReference type="InterPro" id="IPR013342">
    <property type="entry name" value="Mandelate_racemase_C"/>
</dbReference>
<dbReference type="NCBIfam" id="NF011654">
    <property type="entry name" value="PRK15072.1"/>
    <property type="match status" value="1"/>
</dbReference>
<dbReference type="InterPro" id="IPR029065">
    <property type="entry name" value="Enolase_C-like"/>
</dbReference>
<evidence type="ECO:0000256" key="1">
    <source>
        <dbReference type="SAM" id="MobiDB-lite"/>
    </source>
</evidence>
<dbReference type="InterPro" id="IPR034589">
    <property type="entry name" value="D-mannonate_dehydratase-like"/>
</dbReference>
<dbReference type="Pfam" id="PF13378">
    <property type="entry name" value="MR_MLE_C"/>
    <property type="match status" value="1"/>
</dbReference>
<accession>U2SHY0</accession>
<dbReference type="SUPFAM" id="SSF51604">
    <property type="entry name" value="Enolase C-terminal domain-like"/>
    <property type="match status" value="1"/>
</dbReference>
<dbReference type="SFLD" id="SFLDS00001">
    <property type="entry name" value="Enolase"/>
    <property type="match status" value="1"/>
</dbReference>
<dbReference type="GO" id="GO:0009063">
    <property type="term" value="P:amino acid catabolic process"/>
    <property type="evidence" value="ECO:0007669"/>
    <property type="project" value="InterPro"/>
</dbReference>